<dbReference type="Proteomes" id="UP000004947">
    <property type="component" value="Unassembled WGS sequence"/>
</dbReference>
<protein>
    <submittedName>
        <fullName evidence="1">Uncharacterized protein</fullName>
    </submittedName>
</protein>
<dbReference type="Pfam" id="PF15781">
    <property type="entry name" value="ParE-like_toxin"/>
    <property type="match status" value="1"/>
</dbReference>
<proteinExistence type="predicted"/>
<dbReference type="RefSeq" id="WP_007280533.1">
    <property type="nucleotide sequence ID" value="NZ_ABCK01000025.1"/>
</dbReference>
<organism evidence="1 2">
    <name type="scientific">Lentisphaera araneosa HTCC2155</name>
    <dbReference type="NCBI Taxonomy" id="313628"/>
    <lineage>
        <taxon>Bacteria</taxon>
        <taxon>Pseudomonadati</taxon>
        <taxon>Lentisphaerota</taxon>
        <taxon>Lentisphaeria</taxon>
        <taxon>Lentisphaerales</taxon>
        <taxon>Lentisphaeraceae</taxon>
        <taxon>Lentisphaera</taxon>
    </lineage>
</organism>
<accession>A6DRR3</accession>
<dbReference type="EMBL" id="ABCK01000025">
    <property type="protein sequence ID" value="EDM25732.1"/>
    <property type="molecule type" value="Genomic_DNA"/>
</dbReference>
<evidence type="ECO:0000313" key="2">
    <source>
        <dbReference type="Proteomes" id="UP000004947"/>
    </source>
</evidence>
<dbReference type="InterPro" id="IPR035093">
    <property type="entry name" value="RelE/ParE_toxin_dom_sf"/>
</dbReference>
<dbReference type="InterPro" id="IPR031552">
    <property type="entry name" value="ParE-like_toxin"/>
</dbReference>
<dbReference type="SUPFAM" id="SSF143011">
    <property type="entry name" value="RelE-like"/>
    <property type="match status" value="1"/>
</dbReference>
<sequence length="88" mass="10334">MRISYAPAFKRSLKKTTKQFQEEAKKQVKLICQDPSIGVQKKGDLSQVFVHKYKFNKQEVLVAYTFCPETRNLLLIGSHEKIYRDLKK</sequence>
<keyword evidence="2" id="KW-1185">Reference proteome</keyword>
<dbReference type="OrthoDB" id="5296677at2"/>
<gene>
    <name evidence="1" type="ORF">LNTAR_13322</name>
</gene>
<dbReference type="eggNOG" id="COG2026">
    <property type="taxonomic scope" value="Bacteria"/>
</dbReference>
<dbReference type="STRING" id="313628.LNTAR_13322"/>
<comment type="caution">
    <text evidence="1">The sequence shown here is derived from an EMBL/GenBank/DDBJ whole genome shotgun (WGS) entry which is preliminary data.</text>
</comment>
<name>A6DRR3_9BACT</name>
<reference evidence="1 2" key="1">
    <citation type="journal article" date="2010" name="J. Bacteriol.">
        <title>Genome sequence of Lentisphaera araneosa HTCC2155T, the type species of the order Lentisphaerales in the phylum Lentisphaerae.</title>
        <authorList>
            <person name="Thrash J.C."/>
            <person name="Cho J.C."/>
            <person name="Vergin K.L."/>
            <person name="Morris R.M."/>
            <person name="Giovannoni S.J."/>
        </authorList>
    </citation>
    <scope>NUCLEOTIDE SEQUENCE [LARGE SCALE GENOMIC DNA]</scope>
    <source>
        <strain evidence="1 2">HTCC2155</strain>
    </source>
</reference>
<evidence type="ECO:0000313" key="1">
    <source>
        <dbReference type="EMBL" id="EDM25732.1"/>
    </source>
</evidence>
<dbReference type="AlphaFoldDB" id="A6DRR3"/>